<evidence type="ECO:0000256" key="1">
    <source>
        <dbReference type="ARBA" id="ARBA00006832"/>
    </source>
</evidence>
<feature type="compositionally biased region" description="Basic and acidic residues" evidence="2">
    <location>
        <begin position="89"/>
        <end position="113"/>
    </location>
</feature>
<feature type="region of interest" description="Disordered" evidence="2">
    <location>
        <begin position="1"/>
        <end position="183"/>
    </location>
</feature>
<keyword evidence="5" id="KW-1185">Reference proteome</keyword>
<dbReference type="GO" id="GO:0005634">
    <property type="term" value="C:nucleus"/>
    <property type="evidence" value="ECO:0007669"/>
    <property type="project" value="TreeGrafter"/>
</dbReference>
<dbReference type="InParanoid" id="D2VN35"/>
<evidence type="ECO:0000256" key="2">
    <source>
        <dbReference type="SAM" id="MobiDB-lite"/>
    </source>
</evidence>
<dbReference type="EMBL" id="GG738883">
    <property type="protein sequence ID" value="EFC41925.1"/>
    <property type="molecule type" value="Genomic_DNA"/>
</dbReference>
<gene>
    <name evidence="4" type="ORF">NAEGRDRAFT_70357</name>
</gene>
<dbReference type="OrthoDB" id="49520at2759"/>
<proteinExistence type="inferred from homology"/>
<evidence type="ECO:0000313" key="5">
    <source>
        <dbReference type="Proteomes" id="UP000006671"/>
    </source>
</evidence>
<dbReference type="KEGG" id="ngr:NAEGRDRAFT_70357"/>
<comment type="similarity">
    <text evidence="1">Belongs to the VPS72/YL1 family.</text>
</comment>
<dbReference type="SMART" id="SM00993">
    <property type="entry name" value="YL1_C"/>
    <property type="match status" value="1"/>
</dbReference>
<sequence length="314" mass="36509">MDPSQASDEGEERRRLPSRSTRGKRLTELEGIDKDVDDEFWKMNMFAEDEGDNEFETTEQILEEEQDYEDSDMDEYTSDEEGEQQRANNVEKKIAKEERETKKRKNVYKDESKSKKKKSTDKSAASTVEKQPKTPKAPKTPKTTLPVEMKRSSRQSTVKATEATDEKIKAKTSKTKTPKAPKELKKFTQEELLEEAKITTEENKKSLLKLRQTEEDVKKKARDSKSKMIDPYEPRVKYISKMGTNLIEFVNHGIPQCINQKMPDEEVKRFNIPKEEKQLKCVITGLPAKYIDPLTRKPYANVEAFKELRKMKIE</sequence>
<dbReference type="GeneID" id="8851342"/>
<dbReference type="Proteomes" id="UP000006671">
    <property type="component" value="Unassembled WGS sequence"/>
</dbReference>
<feature type="compositionally biased region" description="Basic and acidic residues" evidence="2">
    <location>
        <begin position="25"/>
        <end position="34"/>
    </location>
</feature>
<dbReference type="Pfam" id="PF05764">
    <property type="entry name" value="YL1"/>
    <property type="match status" value="1"/>
</dbReference>
<dbReference type="Pfam" id="PF08265">
    <property type="entry name" value="YL1_C"/>
    <property type="match status" value="1"/>
</dbReference>
<dbReference type="PANTHER" id="PTHR13275">
    <property type="entry name" value="YL-1 PROTEIN TRANSCRIPTION FACTOR-LIKE 1"/>
    <property type="match status" value="1"/>
</dbReference>
<dbReference type="RefSeq" id="XP_002674669.1">
    <property type="nucleotide sequence ID" value="XM_002674623.1"/>
</dbReference>
<name>D2VN35_NAEGR</name>
<evidence type="ECO:0000313" key="4">
    <source>
        <dbReference type="EMBL" id="EFC41925.1"/>
    </source>
</evidence>
<feature type="domain" description="Vps72/YL1 C-terminal" evidence="3">
    <location>
        <begin position="279"/>
        <end position="308"/>
    </location>
</feature>
<feature type="compositionally biased region" description="Basic residues" evidence="2">
    <location>
        <begin position="170"/>
        <end position="179"/>
    </location>
</feature>
<accession>D2VN35</accession>
<reference evidence="4 5" key="1">
    <citation type="journal article" date="2010" name="Cell">
        <title>The genome of Naegleria gruberi illuminates early eukaryotic versatility.</title>
        <authorList>
            <person name="Fritz-Laylin L.K."/>
            <person name="Prochnik S.E."/>
            <person name="Ginger M.L."/>
            <person name="Dacks J.B."/>
            <person name="Carpenter M.L."/>
            <person name="Field M.C."/>
            <person name="Kuo A."/>
            <person name="Paredez A."/>
            <person name="Chapman J."/>
            <person name="Pham J."/>
            <person name="Shu S."/>
            <person name="Neupane R."/>
            <person name="Cipriano M."/>
            <person name="Mancuso J."/>
            <person name="Tu H."/>
            <person name="Salamov A."/>
            <person name="Lindquist E."/>
            <person name="Shapiro H."/>
            <person name="Lucas S."/>
            <person name="Grigoriev I.V."/>
            <person name="Cande W.Z."/>
            <person name="Fulton C."/>
            <person name="Rokhsar D.S."/>
            <person name="Dawson S.C."/>
        </authorList>
    </citation>
    <scope>NUCLEOTIDE SEQUENCE [LARGE SCALE GENOMIC DNA]</scope>
    <source>
        <strain evidence="4 5">NEG-M</strain>
    </source>
</reference>
<feature type="compositionally biased region" description="Acidic residues" evidence="2">
    <location>
        <begin position="47"/>
        <end position="82"/>
    </location>
</feature>
<dbReference type="InterPro" id="IPR046757">
    <property type="entry name" value="YL1_N"/>
</dbReference>
<evidence type="ECO:0000259" key="3">
    <source>
        <dbReference type="SMART" id="SM00993"/>
    </source>
</evidence>
<dbReference type="InterPro" id="IPR013272">
    <property type="entry name" value="Vps72/YL1_C"/>
</dbReference>
<dbReference type="PANTHER" id="PTHR13275:SF4">
    <property type="entry name" value="VACUOLAR PROTEIN SORTING-ASSOCIATED PROTEIN 72 HOMOLOG"/>
    <property type="match status" value="1"/>
</dbReference>
<organism evidence="5">
    <name type="scientific">Naegleria gruberi</name>
    <name type="common">Amoeba</name>
    <dbReference type="NCBI Taxonomy" id="5762"/>
    <lineage>
        <taxon>Eukaryota</taxon>
        <taxon>Discoba</taxon>
        <taxon>Heterolobosea</taxon>
        <taxon>Tetramitia</taxon>
        <taxon>Eutetramitia</taxon>
        <taxon>Vahlkampfiidae</taxon>
        <taxon>Naegleria</taxon>
    </lineage>
</organism>
<dbReference type="STRING" id="5762.D2VN35"/>
<protein>
    <submittedName>
        <fullName evidence="4">Predicted protein</fullName>
    </submittedName>
</protein>
<dbReference type="AlphaFoldDB" id="D2VN35"/>
<dbReference type="VEuPathDB" id="AmoebaDB:NAEGRDRAFT_70357"/>
<dbReference type="eggNOG" id="KOG2897">
    <property type="taxonomic scope" value="Eukaryota"/>
</dbReference>
<dbReference type="OMA" id="TGPTIRY"/>